<dbReference type="EMBL" id="JAPFFF010000011">
    <property type="protein sequence ID" value="KAK8878630.1"/>
    <property type="molecule type" value="Genomic_DNA"/>
</dbReference>
<proteinExistence type="inferred from homology"/>
<evidence type="ECO:0000256" key="1">
    <source>
        <dbReference type="ARBA" id="ARBA00005945"/>
    </source>
</evidence>
<dbReference type="InterPro" id="IPR000979">
    <property type="entry name" value="Phosphodiesterase_MJ0936/Vps29"/>
</dbReference>
<dbReference type="SUPFAM" id="SSF56300">
    <property type="entry name" value="Metallo-dependent phosphatases"/>
    <property type="match status" value="1"/>
</dbReference>
<protein>
    <recommendedName>
        <fullName evidence="2 3">Vacuolar protein sorting-associated protein 29</fullName>
    </recommendedName>
</protein>
<dbReference type="PANTHER" id="PTHR11124">
    <property type="entry name" value="VACUOLAR SORTING PROTEIN VPS29"/>
    <property type="match status" value="1"/>
</dbReference>
<keyword evidence="6" id="KW-1185">Reference proteome</keyword>
<sequence>MLILVIGDLHIPFRSHAIPQSFRENLSSGKIFQVLCTGNLCTHAELDLLKTFCNDVRMVRGEFDEDDLCENESLQVNAGSFKIGVASAYTIIPSNDKSRLAAKARELDVDILCFGGGHRAGVFEEDGRLFVNPGSATGAFTSESAELRPSFVLINIQGAQAVVFTYTLNEDGQFDVKKTGFKKDEE</sequence>
<organism evidence="5 6">
    <name type="scientific">Tritrichomonas musculus</name>
    <dbReference type="NCBI Taxonomy" id="1915356"/>
    <lineage>
        <taxon>Eukaryota</taxon>
        <taxon>Metamonada</taxon>
        <taxon>Parabasalia</taxon>
        <taxon>Tritrichomonadida</taxon>
        <taxon>Tritrichomonadidae</taxon>
        <taxon>Tritrichomonas</taxon>
    </lineage>
</organism>
<evidence type="ECO:0000259" key="4">
    <source>
        <dbReference type="Pfam" id="PF12850"/>
    </source>
</evidence>
<gene>
    <name evidence="5" type="ORF">M9Y10_005410</name>
</gene>
<comment type="similarity">
    <text evidence="1 3">Belongs to the VPS29 family.</text>
</comment>
<dbReference type="InterPro" id="IPR024654">
    <property type="entry name" value="Calcineurin-like_PHP_lpxH"/>
</dbReference>
<dbReference type="InterPro" id="IPR029052">
    <property type="entry name" value="Metallo-depent_PP-like"/>
</dbReference>
<evidence type="ECO:0000256" key="3">
    <source>
        <dbReference type="RuleBase" id="RU362040"/>
    </source>
</evidence>
<evidence type="ECO:0000313" key="6">
    <source>
        <dbReference type="Proteomes" id="UP001470230"/>
    </source>
</evidence>
<comment type="caution">
    <text evidence="5">The sequence shown here is derived from an EMBL/GenBank/DDBJ whole genome shotgun (WGS) entry which is preliminary data.</text>
</comment>
<feature type="domain" description="Calcineurin-like phosphoesterase" evidence="4">
    <location>
        <begin position="1"/>
        <end position="156"/>
    </location>
</feature>
<dbReference type="Pfam" id="PF12850">
    <property type="entry name" value="Metallophos_2"/>
    <property type="match status" value="1"/>
</dbReference>
<dbReference type="NCBIfam" id="TIGR00040">
    <property type="entry name" value="yfcE"/>
    <property type="match status" value="1"/>
</dbReference>
<dbReference type="Proteomes" id="UP001470230">
    <property type="component" value="Unassembled WGS sequence"/>
</dbReference>
<evidence type="ECO:0000256" key="2">
    <source>
        <dbReference type="ARBA" id="ARBA00017767"/>
    </source>
</evidence>
<reference evidence="5 6" key="1">
    <citation type="submission" date="2024-04" db="EMBL/GenBank/DDBJ databases">
        <title>Tritrichomonas musculus Genome.</title>
        <authorList>
            <person name="Alves-Ferreira E."/>
            <person name="Grigg M."/>
            <person name="Lorenzi H."/>
            <person name="Galac M."/>
        </authorList>
    </citation>
    <scope>NUCLEOTIDE SEQUENCE [LARGE SCALE GENOMIC DNA]</scope>
    <source>
        <strain evidence="5 6">EAF2021</strain>
    </source>
</reference>
<evidence type="ECO:0000313" key="5">
    <source>
        <dbReference type="EMBL" id="KAK8878630.1"/>
    </source>
</evidence>
<dbReference type="Gene3D" id="3.60.21.10">
    <property type="match status" value="1"/>
</dbReference>
<name>A0ABR2JL21_9EUKA</name>
<accession>A0ABR2JL21</accession>